<dbReference type="Proteomes" id="UP001055811">
    <property type="component" value="Linkage Group LG08"/>
</dbReference>
<keyword evidence="2" id="KW-1185">Reference proteome</keyword>
<protein>
    <submittedName>
        <fullName evidence="1">Uncharacterized protein</fullName>
    </submittedName>
</protein>
<reference evidence="2" key="1">
    <citation type="journal article" date="2022" name="Mol. Ecol. Resour.">
        <title>The genomes of chicory, endive, great burdock and yacon provide insights into Asteraceae palaeo-polyploidization history and plant inulin production.</title>
        <authorList>
            <person name="Fan W."/>
            <person name="Wang S."/>
            <person name="Wang H."/>
            <person name="Wang A."/>
            <person name="Jiang F."/>
            <person name="Liu H."/>
            <person name="Zhao H."/>
            <person name="Xu D."/>
            <person name="Zhang Y."/>
        </authorList>
    </citation>
    <scope>NUCLEOTIDE SEQUENCE [LARGE SCALE GENOMIC DNA]</scope>
    <source>
        <strain evidence="2">cv. Punajuju</strain>
    </source>
</reference>
<name>A0ACB8ZQ90_CICIN</name>
<dbReference type="EMBL" id="CM042016">
    <property type="protein sequence ID" value="KAI3699874.1"/>
    <property type="molecule type" value="Genomic_DNA"/>
</dbReference>
<accession>A0ACB8ZQ90</accession>
<reference evidence="1 2" key="2">
    <citation type="journal article" date="2022" name="Mol. Ecol. Resour.">
        <title>The genomes of chicory, endive, great burdock and yacon provide insights into Asteraceae paleo-polyploidization history and plant inulin production.</title>
        <authorList>
            <person name="Fan W."/>
            <person name="Wang S."/>
            <person name="Wang H."/>
            <person name="Wang A."/>
            <person name="Jiang F."/>
            <person name="Liu H."/>
            <person name="Zhao H."/>
            <person name="Xu D."/>
            <person name="Zhang Y."/>
        </authorList>
    </citation>
    <scope>NUCLEOTIDE SEQUENCE [LARGE SCALE GENOMIC DNA]</scope>
    <source>
        <strain evidence="2">cv. Punajuju</strain>
        <tissue evidence="1">Leaves</tissue>
    </source>
</reference>
<sequence>MARIKDVEDQEAMVNRAEEEKTTDVTSRNPKWGFCVVRITTAIVGTGVLSLPYAMSQLGWVPGVAALLILWLLTLKTLWQMVEMHEMVPEKRFNEYNELCEHIIGEKLGLYIVVSPQLIVEVGINIVYMIIGGKSLKKFLDVVCKDNCKDIKFTYFIMIFASVHFVISHFVNTDSILGMSMVAAAMSLSYSTIAWSASLKNGVLPGVQYGYKGKTNMANVFNFFSALGTVGFAYAGHNVVLEIQATIPSTPEKPSKGPMWRLVIVAYIVAAVCYFPVALIGYWTYGNAVSDNILITLENPKWLIAMGNLFLVVHVICSYQIQAMSVVDKIENVLVKKFKFGPSFTLGFLTRSLYVALTMFIAICFPFFDELLGFLGGFHFALRAIIVALTKLQAMIFRKIAFSSELQ</sequence>
<evidence type="ECO:0000313" key="2">
    <source>
        <dbReference type="Proteomes" id="UP001055811"/>
    </source>
</evidence>
<proteinExistence type="predicted"/>
<organism evidence="1 2">
    <name type="scientific">Cichorium intybus</name>
    <name type="common">Chicory</name>
    <dbReference type="NCBI Taxonomy" id="13427"/>
    <lineage>
        <taxon>Eukaryota</taxon>
        <taxon>Viridiplantae</taxon>
        <taxon>Streptophyta</taxon>
        <taxon>Embryophyta</taxon>
        <taxon>Tracheophyta</taxon>
        <taxon>Spermatophyta</taxon>
        <taxon>Magnoliopsida</taxon>
        <taxon>eudicotyledons</taxon>
        <taxon>Gunneridae</taxon>
        <taxon>Pentapetalae</taxon>
        <taxon>asterids</taxon>
        <taxon>campanulids</taxon>
        <taxon>Asterales</taxon>
        <taxon>Asteraceae</taxon>
        <taxon>Cichorioideae</taxon>
        <taxon>Cichorieae</taxon>
        <taxon>Cichoriinae</taxon>
        <taxon>Cichorium</taxon>
    </lineage>
</organism>
<comment type="caution">
    <text evidence="1">The sequence shown here is derived from an EMBL/GenBank/DDBJ whole genome shotgun (WGS) entry which is preliminary data.</text>
</comment>
<gene>
    <name evidence="1" type="ORF">L2E82_44480</name>
</gene>
<evidence type="ECO:0000313" key="1">
    <source>
        <dbReference type="EMBL" id="KAI3699874.1"/>
    </source>
</evidence>